<dbReference type="AlphaFoldDB" id="A0A1W1BBI3"/>
<organism evidence="8">
    <name type="scientific">hydrothermal vent metagenome</name>
    <dbReference type="NCBI Taxonomy" id="652676"/>
    <lineage>
        <taxon>unclassified sequences</taxon>
        <taxon>metagenomes</taxon>
        <taxon>ecological metagenomes</taxon>
    </lineage>
</organism>
<dbReference type="InterPro" id="IPR036291">
    <property type="entry name" value="NAD(P)-bd_dom_sf"/>
</dbReference>
<dbReference type="PANTHER" id="PTHR43833">
    <property type="entry name" value="POTASSIUM CHANNEL PROTEIN 2-RELATED-RELATED"/>
    <property type="match status" value="1"/>
</dbReference>
<dbReference type="SUPFAM" id="SSF81324">
    <property type="entry name" value="Voltage-gated potassium channels"/>
    <property type="match status" value="1"/>
</dbReference>
<evidence type="ECO:0000313" key="8">
    <source>
        <dbReference type="EMBL" id="SFV50872.1"/>
    </source>
</evidence>
<dbReference type="PRINTS" id="PR00169">
    <property type="entry name" value="KCHANNEL"/>
</dbReference>
<reference evidence="8" key="1">
    <citation type="submission" date="2016-10" db="EMBL/GenBank/DDBJ databases">
        <authorList>
            <person name="de Groot N.N."/>
        </authorList>
    </citation>
    <scope>NUCLEOTIDE SEQUENCE</scope>
</reference>
<dbReference type="SUPFAM" id="SSF51735">
    <property type="entry name" value="NAD(P)-binding Rossmann-fold domains"/>
    <property type="match status" value="1"/>
</dbReference>
<keyword evidence="8" id="KW-0406">Ion transport</keyword>
<feature type="domain" description="RCK N-terminal" evidence="7">
    <location>
        <begin position="291"/>
        <end position="410"/>
    </location>
</feature>
<evidence type="ECO:0000256" key="3">
    <source>
        <dbReference type="ARBA" id="ARBA00022989"/>
    </source>
</evidence>
<dbReference type="GO" id="GO:0006813">
    <property type="term" value="P:potassium ion transport"/>
    <property type="evidence" value="ECO:0007669"/>
    <property type="project" value="InterPro"/>
</dbReference>
<sequence>MKTLLSRFLISLAYFLRSSTSYQKRRRFFYNLLENDNYKYKHYFDYFMIFLIFVSVYVLIREVHHHVDDALMFINNVIISSIFLIEYLLRLWVNGSITKIIIEQDEHDSMLMREFQLDKVLKKIAKIKLDYMMTPKAIVDLLAVMPFFHELRLLRLFVLFRVFKIFRYTKSFTGLVSVLGSKKFEFFTLFLFTSVVIFVSSVLIFVIEGNNSSSHIKDFFSAIYWSVVTLSTVGFGDITPVSKEGRFVTIFIIISGVGVLSFFTSLIVSAFNERLDEFKEVKMIENIAKLKKFYLICGYDSIAREVAKEYKFKKHNIIVIDNDQTHVENAKSDGLSAFLLDPGSIESYEKLHIDFKKQVLVVLCLAHDDVANVYTALTVRAIDKDVRIVSLLMNDTNKKKLKFAKVDDIIYPQELIGMITRELVGQPVAFEAIHALRSENSIVKIGEIVITEAMLKYYNYIGDLGNKQFRIVLLGVYKKRYERFWFNPIDSTLLEVGDILLVIGYAPFIVEFERHLMSKGSNE</sequence>
<evidence type="ECO:0000256" key="5">
    <source>
        <dbReference type="ARBA" id="ARBA00029579"/>
    </source>
</evidence>
<dbReference type="PANTHER" id="PTHR43833:SF9">
    <property type="entry name" value="POTASSIUM CHANNEL PROTEIN YUGO-RELATED"/>
    <property type="match status" value="1"/>
</dbReference>
<dbReference type="Gene3D" id="1.10.287.70">
    <property type="match status" value="1"/>
</dbReference>
<evidence type="ECO:0000256" key="1">
    <source>
        <dbReference type="ARBA" id="ARBA00004141"/>
    </source>
</evidence>
<dbReference type="GO" id="GO:0005216">
    <property type="term" value="F:monoatomic ion channel activity"/>
    <property type="evidence" value="ECO:0007669"/>
    <property type="project" value="InterPro"/>
</dbReference>
<keyword evidence="8" id="KW-0813">Transport</keyword>
<dbReference type="PROSITE" id="PS51201">
    <property type="entry name" value="RCK_N"/>
    <property type="match status" value="1"/>
</dbReference>
<comment type="subcellular location">
    <subcellularLocation>
        <location evidence="1">Membrane</location>
        <topology evidence="1">Multi-pass membrane protein</topology>
    </subcellularLocation>
</comment>
<feature type="transmembrane region" description="Helical" evidence="6">
    <location>
        <begin position="184"/>
        <end position="207"/>
    </location>
</feature>
<gene>
    <name evidence="8" type="ORF">MNB_SM-7-242</name>
</gene>
<dbReference type="GO" id="GO:0016020">
    <property type="term" value="C:membrane"/>
    <property type="evidence" value="ECO:0007669"/>
    <property type="project" value="UniProtKB-SubCell"/>
</dbReference>
<dbReference type="InterPro" id="IPR050721">
    <property type="entry name" value="Trk_Ktr_HKT_K-transport"/>
</dbReference>
<protein>
    <recommendedName>
        <fullName evidence="5">BK channel</fullName>
    </recommendedName>
</protein>
<keyword evidence="3 6" id="KW-1133">Transmembrane helix</keyword>
<dbReference type="Gene3D" id="3.40.50.720">
    <property type="entry name" value="NAD(P)-binding Rossmann-like Domain"/>
    <property type="match status" value="1"/>
</dbReference>
<accession>A0A1W1BBI3</accession>
<proteinExistence type="predicted"/>
<keyword evidence="2 6" id="KW-0812">Transmembrane</keyword>
<dbReference type="InterPro" id="IPR003148">
    <property type="entry name" value="RCK_N"/>
</dbReference>
<keyword evidence="8" id="KW-0407">Ion channel</keyword>
<dbReference type="Pfam" id="PF00520">
    <property type="entry name" value="Ion_trans"/>
    <property type="match status" value="1"/>
</dbReference>
<dbReference type="EMBL" id="FPHB01000012">
    <property type="protein sequence ID" value="SFV50872.1"/>
    <property type="molecule type" value="Genomic_DNA"/>
</dbReference>
<feature type="transmembrane region" description="Helical" evidence="6">
    <location>
        <begin position="72"/>
        <end position="89"/>
    </location>
</feature>
<dbReference type="Pfam" id="PF02254">
    <property type="entry name" value="TrkA_N"/>
    <property type="match status" value="1"/>
</dbReference>
<feature type="transmembrane region" description="Helical" evidence="6">
    <location>
        <begin position="43"/>
        <end position="60"/>
    </location>
</feature>
<dbReference type="InterPro" id="IPR005821">
    <property type="entry name" value="Ion_trans_dom"/>
</dbReference>
<feature type="transmembrane region" description="Helical" evidence="6">
    <location>
        <begin position="248"/>
        <end position="271"/>
    </location>
</feature>
<evidence type="ECO:0000256" key="6">
    <source>
        <dbReference type="SAM" id="Phobius"/>
    </source>
</evidence>
<keyword evidence="4 6" id="KW-0472">Membrane</keyword>
<evidence type="ECO:0000259" key="7">
    <source>
        <dbReference type="PROSITE" id="PS51201"/>
    </source>
</evidence>
<evidence type="ECO:0000256" key="4">
    <source>
        <dbReference type="ARBA" id="ARBA00023136"/>
    </source>
</evidence>
<feature type="transmembrane region" description="Helical" evidence="6">
    <location>
        <begin position="219"/>
        <end position="236"/>
    </location>
</feature>
<name>A0A1W1BBI3_9ZZZZ</name>
<evidence type="ECO:0000256" key="2">
    <source>
        <dbReference type="ARBA" id="ARBA00022692"/>
    </source>
</evidence>